<dbReference type="OrthoDB" id="10256743at2759"/>
<dbReference type="InterPro" id="IPR025952">
    <property type="entry name" value="R3H-assoc_dom"/>
</dbReference>
<organism evidence="3 4">
    <name type="scientific">Cryphonectria parasitica (strain ATCC 38755 / EP155)</name>
    <dbReference type="NCBI Taxonomy" id="660469"/>
    <lineage>
        <taxon>Eukaryota</taxon>
        <taxon>Fungi</taxon>
        <taxon>Dikarya</taxon>
        <taxon>Ascomycota</taxon>
        <taxon>Pezizomycotina</taxon>
        <taxon>Sordariomycetes</taxon>
        <taxon>Sordariomycetidae</taxon>
        <taxon>Diaporthales</taxon>
        <taxon>Cryphonectriaceae</taxon>
        <taxon>Cryphonectria-Endothia species complex</taxon>
        <taxon>Cryphonectria</taxon>
    </lineage>
</organism>
<dbReference type="RefSeq" id="XP_040778573.1">
    <property type="nucleotide sequence ID" value="XM_040915577.1"/>
</dbReference>
<feature type="compositionally biased region" description="Pro residues" evidence="1">
    <location>
        <begin position="1"/>
        <end position="13"/>
    </location>
</feature>
<feature type="compositionally biased region" description="Low complexity" evidence="1">
    <location>
        <begin position="179"/>
        <end position="188"/>
    </location>
</feature>
<feature type="non-terminal residue" evidence="3">
    <location>
        <position position="347"/>
    </location>
</feature>
<dbReference type="EMBL" id="MU032346">
    <property type="protein sequence ID" value="KAF3767612.1"/>
    <property type="molecule type" value="Genomic_DNA"/>
</dbReference>
<feature type="compositionally biased region" description="Polar residues" evidence="1">
    <location>
        <begin position="15"/>
        <end position="26"/>
    </location>
</feature>
<dbReference type="Pfam" id="PF13902">
    <property type="entry name" value="R3H-assoc"/>
    <property type="match status" value="1"/>
</dbReference>
<comment type="caution">
    <text evidence="3">The sequence shown here is derived from an EMBL/GenBank/DDBJ whole genome shotgun (WGS) entry which is preliminary data.</text>
</comment>
<evidence type="ECO:0000256" key="1">
    <source>
        <dbReference type="SAM" id="MobiDB-lite"/>
    </source>
</evidence>
<proteinExistence type="predicted"/>
<dbReference type="AlphaFoldDB" id="A0A9P5CRK0"/>
<name>A0A9P5CRK0_CRYP1</name>
<feature type="region of interest" description="Disordered" evidence="1">
    <location>
        <begin position="168"/>
        <end position="192"/>
    </location>
</feature>
<evidence type="ECO:0000313" key="3">
    <source>
        <dbReference type="EMBL" id="KAF3767612.1"/>
    </source>
</evidence>
<feature type="compositionally biased region" description="Acidic residues" evidence="1">
    <location>
        <begin position="226"/>
        <end position="241"/>
    </location>
</feature>
<gene>
    <name evidence="3" type="ORF">M406DRAFT_220877</name>
</gene>
<accession>A0A9P5CRK0</accession>
<dbReference type="Proteomes" id="UP000803844">
    <property type="component" value="Unassembled WGS sequence"/>
</dbReference>
<evidence type="ECO:0000259" key="2">
    <source>
        <dbReference type="Pfam" id="PF13902"/>
    </source>
</evidence>
<sequence>PPPTTTLSQPPPSQAQNIPQHTHSASGTIDIEAWTISALQSLSVSPESRGIGGTPLAIPLDDHHRDSNAPAAARVTIAINEAHAGACILPPRRPPSRRDSMKRREALLKGKEGSRQRRRWDMARLTDVPNVEPPTPSDWEPRPLYPVHHIPYHVAQYWDRGLRQQVEEKSAASRKKKAAAAGAAGRGRVPQDLRATVKKSPGVKGWLRSLEEPVRQFLAASRAGEGEEEAAAEAEGSESDFSDDEIVFVGRKGVAREAGWKKAHREVHDRPVDRGMIFDSSSSGEDDESGAFKRWLTHSISDYYGLESRSVTMASPARKCVYIGIREADLRKKGSQLHSELPRPLWE</sequence>
<feature type="region of interest" description="Disordered" evidence="1">
    <location>
        <begin position="89"/>
        <end position="120"/>
    </location>
</feature>
<feature type="region of interest" description="Disordered" evidence="1">
    <location>
        <begin position="221"/>
        <end position="241"/>
    </location>
</feature>
<evidence type="ECO:0000313" key="4">
    <source>
        <dbReference type="Proteomes" id="UP000803844"/>
    </source>
</evidence>
<feature type="compositionally biased region" description="Basic and acidic residues" evidence="1">
    <location>
        <begin position="96"/>
        <end position="120"/>
    </location>
</feature>
<feature type="non-terminal residue" evidence="3">
    <location>
        <position position="1"/>
    </location>
</feature>
<feature type="region of interest" description="Disordered" evidence="1">
    <location>
        <begin position="1"/>
        <end position="26"/>
    </location>
</feature>
<protein>
    <recommendedName>
        <fullName evidence="2">R3H-associated N-terminal domain-containing protein</fullName>
    </recommendedName>
</protein>
<dbReference type="InterPro" id="IPR036867">
    <property type="entry name" value="R3H_dom_sf"/>
</dbReference>
<dbReference type="GO" id="GO:0003676">
    <property type="term" value="F:nucleic acid binding"/>
    <property type="evidence" value="ECO:0007669"/>
    <property type="project" value="InterPro"/>
</dbReference>
<dbReference type="GeneID" id="63832706"/>
<reference evidence="3" key="1">
    <citation type="journal article" date="2020" name="Phytopathology">
        <title>Genome sequence of the chestnut blight fungus Cryphonectria parasitica EP155: A fundamental resource for an archetypical invasive plant pathogen.</title>
        <authorList>
            <person name="Crouch J.A."/>
            <person name="Dawe A."/>
            <person name="Aerts A."/>
            <person name="Barry K."/>
            <person name="Churchill A.C.L."/>
            <person name="Grimwood J."/>
            <person name="Hillman B."/>
            <person name="Milgroom M.G."/>
            <person name="Pangilinan J."/>
            <person name="Smith M."/>
            <person name="Salamov A."/>
            <person name="Schmutz J."/>
            <person name="Yadav J."/>
            <person name="Grigoriev I.V."/>
            <person name="Nuss D."/>
        </authorList>
    </citation>
    <scope>NUCLEOTIDE SEQUENCE</scope>
    <source>
        <strain evidence="3">EP155</strain>
    </source>
</reference>
<keyword evidence="4" id="KW-1185">Reference proteome</keyword>
<dbReference type="SUPFAM" id="SSF82708">
    <property type="entry name" value="R3H domain"/>
    <property type="match status" value="1"/>
</dbReference>
<feature type="domain" description="R3H-associated N-terminal" evidence="2">
    <location>
        <begin position="93"/>
        <end position="199"/>
    </location>
</feature>